<proteinExistence type="predicted"/>
<dbReference type="OrthoDB" id="10302175at2759"/>
<gene>
    <name evidence="3" type="ORF">Naga_100149g5</name>
</gene>
<evidence type="ECO:0000313" key="4">
    <source>
        <dbReference type="Proteomes" id="UP000019335"/>
    </source>
</evidence>
<name>W7TP03_9STRA</name>
<feature type="signal peptide" evidence="2">
    <location>
        <begin position="1"/>
        <end position="24"/>
    </location>
</feature>
<feature type="region of interest" description="Disordered" evidence="1">
    <location>
        <begin position="579"/>
        <end position="624"/>
    </location>
</feature>
<sequence>MRRSVLSLGAALTTLLLFASCVEGDIEYGQLPDSSTPQDPLGLRDDPSLNFGETYSAVGSRVNKGCNVKNAENGHLYGCGMSVETPIGINMGVGADVMNDGTVKFGIGGGDGGGQGFGMGCEVGADGSLRCGKGSSLGGQQGFASAGDVTTQAVGNQAATLAHLASLEGQHVHVDEEYKEGTLHLALDSQDFHAVIMGQTIYVPPDLAAEQEEYYLRLREAERSPRSGQKGKGPTVAGTERSLQAVETPAGLAVIVPEGQEVPDKDKPVVVERAQPATPTSPSAATVANVAATAGTNTDLNKPNPLQNSPAILNPSGPDLSAPPRLHIFQGKVPGNVEQVEGTMLLPPVLNAQLWRVAGAEVMVNCSQALLTYVGNPFPVSYGNDGIGRVTPMVSGIKEADQALLNTLYFFDVTLTLAAPENLPSIPLGGEIRVNFQGQETVGDSIMAEVQDEAVARTYPGAGEKFVFDTSFVKVGALDDLTPVQQMRYVHLDLRQAVPVMAVDVRPKLFVHNVGMVIRRVPPTPAEVASDADYMGLQRYPAVNKLIATEGESRRGANAPAYFLPRSTVHGKETMQVVESKKREAEMAAQEVASVGSPLSSRLSSSSPASSETGMGTRRGLRRA</sequence>
<keyword evidence="4" id="KW-1185">Reference proteome</keyword>
<dbReference type="Proteomes" id="UP000019335">
    <property type="component" value="Chromosome 6"/>
</dbReference>
<dbReference type="EMBL" id="AZIL01000396">
    <property type="protein sequence ID" value="EWM27807.1"/>
    <property type="molecule type" value="Genomic_DNA"/>
</dbReference>
<keyword evidence="2" id="KW-0732">Signal</keyword>
<comment type="caution">
    <text evidence="3">The sequence shown here is derived from an EMBL/GenBank/DDBJ whole genome shotgun (WGS) entry which is preliminary data.</text>
</comment>
<dbReference type="PROSITE" id="PS51257">
    <property type="entry name" value="PROKAR_LIPOPROTEIN"/>
    <property type="match status" value="1"/>
</dbReference>
<reference evidence="3 4" key="1">
    <citation type="journal article" date="2014" name="Mol. Plant">
        <title>Chromosome Scale Genome Assembly and Transcriptome Profiling of Nannochloropsis gaditana in Nitrogen Depletion.</title>
        <authorList>
            <person name="Corteggiani Carpinelli E."/>
            <person name="Telatin A."/>
            <person name="Vitulo N."/>
            <person name="Forcato C."/>
            <person name="D'Angelo M."/>
            <person name="Schiavon R."/>
            <person name="Vezzi A."/>
            <person name="Giacometti G.M."/>
            <person name="Morosinotto T."/>
            <person name="Valle G."/>
        </authorList>
    </citation>
    <scope>NUCLEOTIDE SEQUENCE [LARGE SCALE GENOMIC DNA]</scope>
    <source>
        <strain evidence="3 4">B-31</strain>
    </source>
</reference>
<feature type="compositionally biased region" description="Low complexity" evidence="1">
    <location>
        <begin position="593"/>
        <end position="611"/>
    </location>
</feature>
<protein>
    <submittedName>
        <fullName evidence="3">Uncharacterized protein</fullName>
    </submittedName>
</protein>
<feature type="region of interest" description="Disordered" evidence="1">
    <location>
        <begin position="295"/>
        <end position="319"/>
    </location>
</feature>
<accession>W7TP03</accession>
<evidence type="ECO:0000256" key="1">
    <source>
        <dbReference type="SAM" id="MobiDB-lite"/>
    </source>
</evidence>
<evidence type="ECO:0000313" key="3">
    <source>
        <dbReference type="EMBL" id="EWM27807.1"/>
    </source>
</evidence>
<feature type="region of interest" description="Disordered" evidence="1">
    <location>
        <begin position="220"/>
        <end position="240"/>
    </location>
</feature>
<feature type="chain" id="PRO_5004901073" evidence="2">
    <location>
        <begin position="25"/>
        <end position="624"/>
    </location>
</feature>
<dbReference type="AlphaFoldDB" id="W7TP03"/>
<feature type="compositionally biased region" description="Polar residues" evidence="1">
    <location>
        <begin position="299"/>
        <end position="311"/>
    </location>
</feature>
<organism evidence="3 4">
    <name type="scientific">Nannochloropsis gaditana</name>
    <dbReference type="NCBI Taxonomy" id="72520"/>
    <lineage>
        <taxon>Eukaryota</taxon>
        <taxon>Sar</taxon>
        <taxon>Stramenopiles</taxon>
        <taxon>Ochrophyta</taxon>
        <taxon>Eustigmatophyceae</taxon>
        <taxon>Eustigmatales</taxon>
        <taxon>Monodopsidaceae</taxon>
        <taxon>Nannochloropsis</taxon>
    </lineage>
</organism>
<evidence type="ECO:0000256" key="2">
    <source>
        <dbReference type="SAM" id="SignalP"/>
    </source>
</evidence>